<dbReference type="RefSeq" id="WP_178368064.1">
    <property type="nucleotide sequence ID" value="NZ_JACADJ010000090.1"/>
</dbReference>
<dbReference type="Pfam" id="PF00849">
    <property type="entry name" value="PseudoU_synth_2"/>
    <property type="match status" value="1"/>
</dbReference>
<dbReference type="SUPFAM" id="SSF55174">
    <property type="entry name" value="Alpha-L RNA-binding motif"/>
    <property type="match status" value="1"/>
</dbReference>
<reference evidence="6 7" key="1">
    <citation type="submission" date="2020-06" db="EMBL/GenBank/DDBJ databases">
        <title>High-quality draft genome of sulfate reducer Desulfobacter latus type strain AcrS2 isolated from marine sediment.</title>
        <authorList>
            <person name="Hoppe M."/>
            <person name="Larsen C.K."/>
            <person name="Marshall I.P.G."/>
            <person name="Schramm A."/>
            <person name="Marietou A.G."/>
        </authorList>
    </citation>
    <scope>NUCLEOTIDE SEQUENCE [LARGE SCALE GENOMIC DNA]</scope>
    <source>
        <strain evidence="6 7">AcRS2</strain>
    </source>
</reference>
<evidence type="ECO:0000313" key="7">
    <source>
        <dbReference type="Proteomes" id="UP000553343"/>
    </source>
</evidence>
<dbReference type="PROSITE" id="PS50889">
    <property type="entry name" value="S4"/>
    <property type="match status" value="1"/>
</dbReference>
<dbReference type="PANTHER" id="PTHR47683:SF2">
    <property type="entry name" value="RNA-BINDING S4 DOMAIN-CONTAINING PROTEIN"/>
    <property type="match status" value="1"/>
</dbReference>
<dbReference type="Gene3D" id="3.30.70.1560">
    <property type="entry name" value="Alpha-L RNA-binding motif"/>
    <property type="match status" value="1"/>
</dbReference>
<gene>
    <name evidence="6" type="ORF">HXW94_16730</name>
</gene>
<dbReference type="Proteomes" id="UP000553343">
    <property type="component" value="Unassembled WGS sequence"/>
</dbReference>
<evidence type="ECO:0000256" key="4">
    <source>
        <dbReference type="RuleBase" id="RU003887"/>
    </source>
</evidence>
<organism evidence="6 7">
    <name type="scientific">Desulfobacter latus</name>
    <dbReference type="NCBI Taxonomy" id="2292"/>
    <lineage>
        <taxon>Bacteria</taxon>
        <taxon>Pseudomonadati</taxon>
        <taxon>Thermodesulfobacteriota</taxon>
        <taxon>Desulfobacteria</taxon>
        <taxon>Desulfobacterales</taxon>
        <taxon>Desulfobacteraceae</taxon>
        <taxon>Desulfobacter</taxon>
    </lineage>
</organism>
<comment type="caution">
    <text evidence="6">The sequence shown here is derived from an EMBL/GenBank/DDBJ whole genome shotgun (WGS) entry which is preliminary data.</text>
</comment>
<proteinExistence type="inferred from homology"/>
<keyword evidence="2 4" id="KW-0413">Isomerase</keyword>
<dbReference type="InterPro" id="IPR020094">
    <property type="entry name" value="TruA/RsuA/RluB/E/F_N"/>
</dbReference>
<name>A0A850T2M6_9BACT</name>
<dbReference type="SMART" id="SM00363">
    <property type="entry name" value="S4"/>
    <property type="match status" value="1"/>
</dbReference>
<keyword evidence="7" id="KW-1185">Reference proteome</keyword>
<dbReference type="InterPro" id="IPR002942">
    <property type="entry name" value="S4_RNA-bd"/>
</dbReference>
<dbReference type="InterPro" id="IPR000748">
    <property type="entry name" value="PsdUridine_synth_RsuA/RluB/E/F"/>
</dbReference>
<dbReference type="NCBIfam" id="TIGR00093">
    <property type="entry name" value="pseudouridine synthase"/>
    <property type="match status" value="1"/>
</dbReference>
<dbReference type="InterPro" id="IPR018496">
    <property type="entry name" value="PsdUridine_synth_RsuA/RluB_CS"/>
</dbReference>
<evidence type="ECO:0000256" key="2">
    <source>
        <dbReference type="ARBA" id="ARBA00023235"/>
    </source>
</evidence>
<comment type="similarity">
    <text evidence="1 4">Belongs to the pseudouridine synthase RsuA family.</text>
</comment>
<feature type="domain" description="RNA-binding S4" evidence="5">
    <location>
        <begin position="16"/>
        <end position="78"/>
    </location>
</feature>
<dbReference type="Gene3D" id="3.30.70.580">
    <property type="entry name" value="Pseudouridine synthase I, catalytic domain, N-terminal subdomain"/>
    <property type="match status" value="1"/>
</dbReference>
<dbReference type="Gene3D" id="3.10.290.10">
    <property type="entry name" value="RNA-binding S4 domain"/>
    <property type="match status" value="1"/>
</dbReference>
<protein>
    <recommendedName>
        <fullName evidence="4">Pseudouridine synthase</fullName>
        <ecNumber evidence="4">5.4.99.-</ecNumber>
    </recommendedName>
</protein>
<dbReference type="InterPro" id="IPR006145">
    <property type="entry name" value="PsdUridine_synth_RsuA/RluA"/>
</dbReference>
<dbReference type="InterPro" id="IPR050343">
    <property type="entry name" value="RsuA_PseudoU_synthase"/>
</dbReference>
<dbReference type="PANTHER" id="PTHR47683">
    <property type="entry name" value="PSEUDOURIDINE SYNTHASE FAMILY PROTEIN-RELATED"/>
    <property type="match status" value="1"/>
</dbReference>
<sequence>MSKLIPTTDPEAVPGIRLQKILAHSGLCSRRKAETLILEGRVSVNGMVVDALGTRADPATDKVCLDGKPVPYTSDKTREYTYLAVNKPKGVVTTCAQKNAKIILDLVPVKKRVYPVGRLDKDSVGLVLLTDDGDLHNRLSHPSHDHEKEYLVFTTRPVSDRDLTTMAQGMVIDGKKTRRARVHRVSENGFKIVLKQGLNRQIRKMVGKTGNQVTMLKRIRMANIRLGSLPPGKWRYLTEKEVKGLRQ</sequence>
<dbReference type="InterPro" id="IPR036986">
    <property type="entry name" value="S4_RNA-bd_sf"/>
</dbReference>
<dbReference type="InterPro" id="IPR042092">
    <property type="entry name" value="PsdUridine_s_RsuA/RluB/E/F_cat"/>
</dbReference>
<dbReference type="Pfam" id="PF01479">
    <property type="entry name" value="S4"/>
    <property type="match status" value="1"/>
</dbReference>
<dbReference type="FunFam" id="3.10.290.10:FF:000003">
    <property type="entry name" value="Pseudouridine synthase"/>
    <property type="match status" value="1"/>
</dbReference>
<dbReference type="InterPro" id="IPR020103">
    <property type="entry name" value="PsdUridine_synth_cat_dom_sf"/>
</dbReference>
<dbReference type="EMBL" id="JACADJ010000090">
    <property type="protein sequence ID" value="NWH06610.1"/>
    <property type="molecule type" value="Genomic_DNA"/>
</dbReference>
<keyword evidence="3" id="KW-0694">RNA-binding</keyword>
<dbReference type="EC" id="5.4.99.-" evidence="4"/>
<dbReference type="CDD" id="cd00165">
    <property type="entry name" value="S4"/>
    <property type="match status" value="1"/>
</dbReference>
<evidence type="ECO:0000256" key="1">
    <source>
        <dbReference type="ARBA" id="ARBA00008348"/>
    </source>
</evidence>
<dbReference type="PROSITE" id="PS01149">
    <property type="entry name" value="PSI_RSU"/>
    <property type="match status" value="1"/>
</dbReference>
<evidence type="ECO:0000259" key="5">
    <source>
        <dbReference type="SMART" id="SM00363"/>
    </source>
</evidence>
<dbReference type="AlphaFoldDB" id="A0A850T2M6"/>
<dbReference type="SUPFAM" id="SSF55120">
    <property type="entry name" value="Pseudouridine synthase"/>
    <property type="match status" value="1"/>
</dbReference>
<dbReference type="GO" id="GO:0003723">
    <property type="term" value="F:RNA binding"/>
    <property type="evidence" value="ECO:0007669"/>
    <property type="project" value="UniProtKB-KW"/>
</dbReference>
<accession>A0A850T2M6</accession>
<evidence type="ECO:0000313" key="6">
    <source>
        <dbReference type="EMBL" id="NWH06610.1"/>
    </source>
</evidence>
<evidence type="ECO:0000256" key="3">
    <source>
        <dbReference type="PROSITE-ProRule" id="PRU00182"/>
    </source>
</evidence>
<dbReference type="GO" id="GO:0120159">
    <property type="term" value="F:rRNA pseudouridine synthase activity"/>
    <property type="evidence" value="ECO:0007669"/>
    <property type="project" value="UniProtKB-ARBA"/>
</dbReference>
<dbReference type="GO" id="GO:0000455">
    <property type="term" value="P:enzyme-directed rRNA pseudouridine synthesis"/>
    <property type="evidence" value="ECO:0007669"/>
    <property type="project" value="UniProtKB-ARBA"/>
</dbReference>